<dbReference type="InterPro" id="IPR000620">
    <property type="entry name" value="EamA_dom"/>
</dbReference>
<feature type="transmembrane region" description="Helical" evidence="6">
    <location>
        <begin position="157"/>
        <end position="175"/>
    </location>
</feature>
<comment type="subcellular location">
    <subcellularLocation>
        <location evidence="1">Cell membrane</location>
        <topology evidence="1">Multi-pass membrane protein</topology>
    </subcellularLocation>
</comment>
<sequence length="295" mass="31041">MTVRHATATGFIAILLWSTLVGLLRGVTDAFGAVGGAAMVYSFSALLLLFIVGLPPLSAFPRRYLLWGSLLFVSYEICLSLSIGFAHSGAQAIEVSMLNYLWPSLTLLFAVLAERKRPSWLMVAGMLISLTGVGKVLGGASGLSLPHMAASLAANPLSYGLAFSGAVIWSLYCVITKKIANGSNGITLFFILTAVTLWLKFLFSATPAFQISVKALVDLALVSAAMGLGYAAWNIGILHGNVTLLASASYFTPVLSALFAAALLEAAPGFAFWGGALMVCAGSLLCWYATRSPTR</sequence>
<evidence type="ECO:0000256" key="2">
    <source>
        <dbReference type="ARBA" id="ARBA00022475"/>
    </source>
</evidence>
<dbReference type="NCBIfam" id="NF008676">
    <property type="entry name" value="PRK11689.1"/>
    <property type="match status" value="1"/>
</dbReference>
<feature type="transmembrane region" description="Helical" evidence="6">
    <location>
        <begin position="7"/>
        <end position="24"/>
    </location>
</feature>
<feature type="transmembrane region" description="Helical" evidence="6">
    <location>
        <begin position="64"/>
        <end position="85"/>
    </location>
</feature>
<evidence type="ECO:0000256" key="6">
    <source>
        <dbReference type="SAM" id="Phobius"/>
    </source>
</evidence>
<feature type="transmembrane region" description="Helical" evidence="6">
    <location>
        <begin position="187"/>
        <end position="209"/>
    </location>
</feature>
<gene>
    <name evidence="8" type="ORF">C2E15_08700</name>
</gene>
<feature type="transmembrane region" description="Helical" evidence="6">
    <location>
        <begin position="97"/>
        <end position="113"/>
    </location>
</feature>
<dbReference type="PANTHER" id="PTHR42920:SF24">
    <property type="entry name" value="AROMATIC AMINO ACID EXPORTER YDDG"/>
    <property type="match status" value="1"/>
</dbReference>
<evidence type="ECO:0000256" key="5">
    <source>
        <dbReference type="ARBA" id="ARBA00023136"/>
    </source>
</evidence>
<dbReference type="Pfam" id="PF00892">
    <property type="entry name" value="EamA"/>
    <property type="match status" value="1"/>
</dbReference>
<dbReference type="AlphaFoldDB" id="A0A2L0IF79"/>
<reference evidence="8 9" key="1">
    <citation type="submission" date="2018-01" db="EMBL/GenBank/DDBJ databases">
        <title>Complete and assembled Genome of Pantoea gaviniae DSM22758T.</title>
        <authorList>
            <person name="Stevens M.J.A."/>
            <person name="Zurfluh K."/>
            <person name="Stephan R."/>
        </authorList>
    </citation>
    <scope>NUCLEOTIDE SEQUENCE [LARGE SCALE GENOMIC DNA]</scope>
    <source>
        <strain evidence="8 9">DSM 22758</strain>
    </source>
</reference>
<dbReference type="Proteomes" id="UP000238365">
    <property type="component" value="Chromosome"/>
</dbReference>
<evidence type="ECO:0000259" key="7">
    <source>
        <dbReference type="Pfam" id="PF00892"/>
    </source>
</evidence>
<evidence type="ECO:0000313" key="9">
    <source>
        <dbReference type="Proteomes" id="UP000238365"/>
    </source>
</evidence>
<keyword evidence="4 6" id="KW-1133">Transmembrane helix</keyword>
<dbReference type="RefSeq" id="WP_104957013.1">
    <property type="nucleotide sequence ID" value="NZ_CP026377.1"/>
</dbReference>
<feature type="transmembrane region" description="Helical" evidence="6">
    <location>
        <begin position="270"/>
        <end position="290"/>
    </location>
</feature>
<evidence type="ECO:0000256" key="3">
    <source>
        <dbReference type="ARBA" id="ARBA00022692"/>
    </source>
</evidence>
<feature type="transmembrane region" description="Helical" evidence="6">
    <location>
        <begin position="120"/>
        <end position="137"/>
    </location>
</feature>
<dbReference type="KEGG" id="pgz:C2E15_08700"/>
<feature type="transmembrane region" description="Helical" evidence="6">
    <location>
        <begin position="215"/>
        <end position="235"/>
    </location>
</feature>
<dbReference type="EMBL" id="CP026377">
    <property type="protein sequence ID" value="AUX93149.1"/>
    <property type="molecule type" value="Genomic_DNA"/>
</dbReference>
<keyword evidence="2" id="KW-1003">Cell membrane</keyword>
<evidence type="ECO:0000256" key="4">
    <source>
        <dbReference type="ARBA" id="ARBA00022989"/>
    </source>
</evidence>
<evidence type="ECO:0000313" key="8">
    <source>
        <dbReference type="EMBL" id="AUX93149.1"/>
    </source>
</evidence>
<keyword evidence="3 6" id="KW-0812">Transmembrane</keyword>
<name>A0A2L0IF79_9GAMM</name>
<feature type="domain" description="EamA" evidence="7">
    <location>
        <begin position="159"/>
        <end position="285"/>
    </location>
</feature>
<accession>A0A2L0IF79</accession>
<protein>
    <submittedName>
        <fullName evidence="8">EamA family transporter</fullName>
    </submittedName>
</protein>
<dbReference type="PANTHER" id="PTHR42920">
    <property type="entry name" value="OS03G0707200 PROTEIN-RELATED"/>
    <property type="match status" value="1"/>
</dbReference>
<proteinExistence type="predicted"/>
<dbReference type="GO" id="GO:0005886">
    <property type="term" value="C:plasma membrane"/>
    <property type="evidence" value="ECO:0007669"/>
    <property type="project" value="UniProtKB-SubCell"/>
</dbReference>
<keyword evidence="5 6" id="KW-0472">Membrane</keyword>
<keyword evidence="9" id="KW-1185">Reference proteome</keyword>
<feature type="transmembrane region" description="Helical" evidence="6">
    <location>
        <begin position="30"/>
        <end position="52"/>
    </location>
</feature>
<dbReference type="SUPFAM" id="SSF103481">
    <property type="entry name" value="Multidrug resistance efflux transporter EmrE"/>
    <property type="match status" value="1"/>
</dbReference>
<organism evidence="8 9">
    <name type="scientific">Mixta gaviniae</name>
    <dbReference type="NCBI Taxonomy" id="665914"/>
    <lineage>
        <taxon>Bacteria</taxon>
        <taxon>Pseudomonadati</taxon>
        <taxon>Pseudomonadota</taxon>
        <taxon>Gammaproteobacteria</taxon>
        <taxon>Enterobacterales</taxon>
        <taxon>Erwiniaceae</taxon>
        <taxon>Mixta</taxon>
    </lineage>
</organism>
<dbReference type="InterPro" id="IPR051258">
    <property type="entry name" value="Diverse_Substrate_Transporter"/>
</dbReference>
<evidence type="ECO:0000256" key="1">
    <source>
        <dbReference type="ARBA" id="ARBA00004651"/>
    </source>
</evidence>
<feature type="transmembrane region" description="Helical" evidence="6">
    <location>
        <begin position="242"/>
        <end position="264"/>
    </location>
</feature>
<dbReference type="InterPro" id="IPR037185">
    <property type="entry name" value="EmrE-like"/>
</dbReference>